<feature type="domain" description="Organic solvent tolerance-like N-terminal" evidence="1">
    <location>
        <begin position="37"/>
        <end position="100"/>
    </location>
</feature>
<comment type="caution">
    <text evidence="2">The sequence shown here is derived from an EMBL/GenBank/DDBJ whole genome shotgun (WGS) entry which is preliminary data.</text>
</comment>
<name>A0AAE3P4K9_9BACT</name>
<sequence>MIKKFFVIIIFTTAIYAQNENPIIAIGDSLVGKVINGESIRELHGNVVMTQGNVRITCDKAIQYLAKNEAELIGKVVVTQDSIEVKSSRGRYFGNTQIAFSDAGINLTDGHVKLKSKKGYYYFEEKRSLFFDNVSLEEGITKLFTDKLNYYDNEDKAVAIGNVVIQDTASTLIADSLIYFRQTKFTDAFKNIRLYNSTNKVSVFCDRLKDDGINKITTIWQNPVLVRIDSTENKIDTLIVSSVSMEAFNDSTNKLIAKDDVKISRNLFSAVNSKTVFYQNDDSIEIIKQEEDLTPPVLWNENTQLVGDSVFIKIKEKKLNEIQLKNNSSIISEHKDLNYRYDQISGKNINIFFKDDEIKQTDVYGNVLSIYYVFDEGKPNGLIKSSSELAKIFFINKEVDNVKLYGKPQSDYYPENKIEGKEKDFTIPTFKLYENRPRKNELISKRENILQYLEKDAKYYAGKSKP</sequence>
<evidence type="ECO:0000313" key="2">
    <source>
        <dbReference type="EMBL" id="MDF1612865.1"/>
    </source>
</evidence>
<evidence type="ECO:0000313" key="3">
    <source>
        <dbReference type="Proteomes" id="UP001221302"/>
    </source>
</evidence>
<dbReference type="AlphaFoldDB" id="A0AAE3P4K9"/>
<accession>A0AAE3P4K9</accession>
<organism evidence="2 3">
    <name type="scientific">Stygiobacter electus</name>
    <dbReference type="NCBI Taxonomy" id="3032292"/>
    <lineage>
        <taxon>Bacteria</taxon>
        <taxon>Pseudomonadati</taxon>
        <taxon>Ignavibacteriota</taxon>
        <taxon>Ignavibacteria</taxon>
        <taxon>Ignavibacteriales</taxon>
        <taxon>Melioribacteraceae</taxon>
        <taxon>Stygiobacter</taxon>
    </lineage>
</organism>
<dbReference type="Pfam" id="PF13100">
    <property type="entry name" value="OstA_2"/>
    <property type="match status" value="2"/>
</dbReference>
<gene>
    <name evidence="2" type="ORF">P0M35_11940</name>
</gene>
<dbReference type="Gene3D" id="2.60.450.10">
    <property type="entry name" value="Lipopolysaccharide (LPS) transport protein A like domain"/>
    <property type="match status" value="2"/>
</dbReference>
<feature type="domain" description="Organic solvent tolerance-like N-terminal" evidence="1">
    <location>
        <begin position="149"/>
        <end position="280"/>
    </location>
</feature>
<protein>
    <submittedName>
        <fullName evidence="2">OstA-like protein</fullName>
    </submittedName>
</protein>
<reference evidence="2" key="1">
    <citation type="submission" date="2023-03" db="EMBL/GenBank/DDBJ databases">
        <title>Stygiobacter electus gen. nov., sp. nov., facultatively anaerobic thermotolerant bacterium of the class Ignavibacteria from a well of Yessentuki mineral water deposit.</title>
        <authorList>
            <person name="Podosokorskaya O.A."/>
            <person name="Elcheninov A.G."/>
            <person name="Petrova N.F."/>
            <person name="Zavarzina D.G."/>
            <person name="Kublanov I.V."/>
            <person name="Merkel A.Y."/>
        </authorList>
    </citation>
    <scope>NUCLEOTIDE SEQUENCE</scope>
    <source>
        <strain evidence="2">09-Me</strain>
    </source>
</reference>
<dbReference type="RefSeq" id="WP_321536636.1">
    <property type="nucleotide sequence ID" value="NZ_JARGDL010000020.1"/>
</dbReference>
<dbReference type="EMBL" id="JARGDL010000020">
    <property type="protein sequence ID" value="MDF1612865.1"/>
    <property type="molecule type" value="Genomic_DNA"/>
</dbReference>
<proteinExistence type="predicted"/>
<dbReference type="Proteomes" id="UP001221302">
    <property type="component" value="Unassembled WGS sequence"/>
</dbReference>
<evidence type="ECO:0000259" key="1">
    <source>
        <dbReference type="Pfam" id="PF13100"/>
    </source>
</evidence>
<dbReference type="InterPro" id="IPR005653">
    <property type="entry name" value="OstA-like_N"/>
</dbReference>
<keyword evidence="3" id="KW-1185">Reference proteome</keyword>